<dbReference type="CDD" id="cd00093">
    <property type="entry name" value="HTH_XRE"/>
    <property type="match status" value="1"/>
</dbReference>
<dbReference type="Gene3D" id="1.10.260.40">
    <property type="entry name" value="lambda repressor-like DNA-binding domains"/>
    <property type="match status" value="1"/>
</dbReference>
<dbReference type="PANTHER" id="PTHR46797:SF1">
    <property type="entry name" value="METHYLPHOSPHONATE SYNTHASE"/>
    <property type="match status" value="1"/>
</dbReference>
<accession>A0A9D1N563</accession>
<sequence length="113" mass="13009">MKDWKYEPEAVGERIRRRRKELNLTQAELAERINRSIKYCADIERGYCGMSIDTLLLFCQALRVSPSSLLLGETIPFVEGADSSAEILTALSECTQEQRLNILQTIRLFTKRQ</sequence>
<dbReference type="GO" id="GO:0003700">
    <property type="term" value="F:DNA-binding transcription factor activity"/>
    <property type="evidence" value="ECO:0007669"/>
    <property type="project" value="TreeGrafter"/>
</dbReference>
<dbReference type="EMBL" id="DVNZ01000228">
    <property type="protein sequence ID" value="HIU94927.1"/>
    <property type="molecule type" value="Genomic_DNA"/>
</dbReference>
<dbReference type="SUPFAM" id="SSF47413">
    <property type="entry name" value="lambda repressor-like DNA-binding domains"/>
    <property type="match status" value="1"/>
</dbReference>
<proteinExistence type="predicted"/>
<dbReference type="Pfam" id="PF01381">
    <property type="entry name" value="HTH_3"/>
    <property type="match status" value="1"/>
</dbReference>
<evidence type="ECO:0000313" key="4">
    <source>
        <dbReference type="Proteomes" id="UP000824128"/>
    </source>
</evidence>
<dbReference type="PANTHER" id="PTHR46797">
    <property type="entry name" value="HTH-TYPE TRANSCRIPTIONAL REGULATOR"/>
    <property type="match status" value="1"/>
</dbReference>
<name>A0A9D1N563_9FIRM</name>
<gene>
    <name evidence="3" type="ORF">IAD24_07180</name>
</gene>
<dbReference type="PROSITE" id="PS50943">
    <property type="entry name" value="HTH_CROC1"/>
    <property type="match status" value="1"/>
</dbReference>
<evidence type="ECO:0000313" key="3">
    <source>
        <dbReference type="EMBL" id="HIU94927.1"/>
    </source>
</evidence>
<dbReference type="InterPro" id="IPR010982">
    <property type="entry name" value="Lambda_DNA-bd_dom_sf"/>
</dbReference>
<keyword evidence="1" id="KW-0238">DNA-binding</keyword>
<dbReference type="GO" id="GO:0003677">
    <property type="term" value="F:DNA binding"/>
    <property type="evidence" value="ECO:0007669"/>
    <property type="project" value="UniProtKB-KW"/>
</dbReference>
<dbReference type="InterPro" id="IPR050807">
    <property type="entry name" value="TransReg_Diox_bact_type"/>
</dbReference>
<reference evidence="3" key="1">
    <citation type="submission" date="2020-10" db="EMBL/GenBank/DDBJ databases">
        <authorList>
            <person name="Gilroy R."/>
        </authorList>
    </citation>
    <scope>NUCLEOTIDE SEQUENCE</scope>
    <source>
        <strain evidence="3">ChiGjej2B2-16831</strain>
    </source>
</reference>
<evidence type="ECO:0000256" key="1">
    <source>
        <dbReference type="ARBA" id="ARBA00023125"/>
    </source>
</evidence>
<dbReference type="Proteomes" id="UP000824128">
    <property type="component" value="Unassembled WGS sequence"/>
</dbReference>
<dbReference type="InterPro" id="IPR001387">
    <property type="entry name" value="Cro/C1-type_HTH"/>
</dbReference>
<protein>
    <submittedName>
        <fullName evidence="3">Helix-turn-helix transcriptional regulator</fullName>
    </submittedName>
</protein>
<dbReference type="AlphaFoldDB" id="A0A9D1N563"/>
<evidence type="ECO:0000259" key="2">
    <source>
        <dbReference type="PROSITE" id="PS50943"/>
    </source>
</evidence>
<comment type="caution">
    <text evidence="3">The sequence shown here is derived from an EMBL/GenBank/DDBJ whole genome shotgun (WGS) entry which is preliminary data.</text>
</comment>
<reference evidence="3" key="2">
    <citation type="journal article" date="2021" name="PeerJ">
        <title>Extensive microbial diversity within the chicken gut microbiome revealed by metagenomics and culture.</title>
        <authorList>
            <person name="Gilroy R."/>
            <person name="Ravi A."/>
            <person name="Getino M."/>
            <person name="Pursley I."/>
            <person name="Horton D.L."/>
            <person name="Alikhan N.F."/>
            <person name="Baker D."/>
            <person name="Gharbi K."/>
            <person name="Hall N."/>
            <person name="Watson M."/>
            <person name="Adriaenssens E.M."/>
            <person name="Foster-Nyarko E."/>
            <person name="Jarju S."/>
            <person name="Secka A."/>
            <person name="Antonio M."/>
            <person name="Oren A."/>
            <person name="Chaudhuri R.R."/>
            <person name="La Ragione R."/>
            <person name="Hildebrand F."/>
            <person name="Pallen M.J."/>
        </authorList>
    </citation>
    <scope>NUCLEOTIDE SEQUENCE</scope>
    <source>
        <strain evidence="3">ChiGjej2B2-16831</strain>
    </source>
</reference>
<feature type="domain" description="HTH cro/C1-type" evidence="2">
    <location>
        <begin position="15"/>
        <end position="69"/>
    </location>
</feature>
<dbReference type="GO" id="GO:0005829">
    <property type="term" value="C:cytosol"/>
    <property type="evidence" value="ECO:0007669"/>
    <property type="project" value="TreeGrafter"/>
</dbReference>
<organism evidence="3 4">
    <name type="scientific">Candidatus Aphodomorpha intestinavium</name>
    <dbReference type="NCBI Taxonomy" id="2840672"/>
    <lineage>
        <taxon>Bacteria</taxon>
        <taxon>Bacillati</taxon>
        <taxon>Bacillota</taxon>
        <taxon>Clostridia</taxon>
        <taxon>Eubacteriales</taxon>
        <taxon>Candidatus Aphodomorpha</taxon>
    </lineage>
</organism>
<dbReference type="SMART" id="SM00530">
    <property type="entry name" value="HTH_XRE"/>
    <property type="match status" value="1"/>
</dbReference>